<evidence type="ECO:0000313" key="2">
    <source>
        <dbReference type="EMBL" id="KXT12308.1"/>
    </source>
</evidence>
<name>A0A139IC57_9PEZI</name>
<evidence type="ECO:0000256" key="1">
    <source>
        <dbReference type="SAM" id="MobiDB-lite"/>
    </source>
</evidence>
<comment type="caution">
    <text evidence="2">The sequence shown here is derived from an EMBL/GenBank/DDBJ whole genome shotgun (WGS) entry which is preliminary data.</text>
</comment>
<protein>
    <submittedName>
        <fullName evidence="2">Uncharacterized protein</fullName>
    </submittedName>
</protein>
<dbReference type="Proteomes" id="UP000073492">
    <property type="component" value="Unassembled WGS sequence"/>
</dbReference>
<reference evidence="2 3" key="1">
    <citation type="submission" date="2015-07" db="EMBL/GenBank/DDBJ databases">
        <title>Comparative genomics of the Sigatoka disease complex on banana suggests a link between parallel evolutionary changes in Pseudocercospora fijiensis and Pseudocercospora eumusae and increased virulence on the banana host.</title>
        <authorList>
            <person name="Chang T.-C."/>
            <person name="Salvucci A."/>
            <person name="Crous P.W."/>
            <person name="Stergiopoulos I."/>
        </authorList>
    </citation>
    <scope>NUCLEOTIDE SEQUENCE [LARGE SCALE GENOMIC DNA]</scope>
    <source>
        <strain evidence="2 3">CBS 116634</strain>
    </source>
</reference>
<accession>A0A139IC57</accession>
<keyword evidence="3" id="KW-1185">Reference proteome</keyword>
<organism evidence="2 3">
    <name type="scientific">Pseudocercospora musae</name>
    <dbReference type="NCBI Taxonomy" id="113226"/>
    <lineage>
        <taxon>Eukaryota</taxon>
        <taxon>Fungi</taxon>
        <taxon>Dikarya</taxon>
        <taxon>Ascomycota</taxon>
        <taxon>Pezizomycotina</taxon>
        <taxon>Dothideomycetes</taxon>
        <taxon>Dothideomycetidae</taxon>
        <taxon>Mycosphaerellales</taxon>
        <taxon>Mycosphaerellaceae</taxon>
        <taxon>Pseudocercospora</taxon>
    </lineage>
</organism>
<feature type="compositionally biased region" description="Low complexity" evidence="1">
    <location>
        <begin position="97"/>
        <end position="118"/>
    </location>
</feature>
<feature type="compositionally biased region" description="Acidic residues" evidence="1">
    <location>
        <begin position="128"/>
        <end position="139"/>
    </location>
</feature>
<feature type="region of interest" description="Disordered" evidence="1">
    <location>
        <begin position="97"/>
        <end position="197"/>
    </location>
</feature>
<feature type="compositionally biased region" description="Acidic residues" evidence="1">
    <location>
        <begin position="177"/>
        <end position="188"/>
    </location>
</feature>
<sequence>MSQHPPKWSWMDERLFTKWVWRNLATSDHRPGTGPQELSSNTKGLVTAPAVVRPNDPQRPNVWARGDITPDHGNPAVQLPDLVPIAAGNSATNTTTTSAISLAPATSSRRNVSKSSNKAGDGQKVEQEGEELEDEEELQDGSAFIDRTNNAEKVSSDSDSDNPVLKKRKSLGRQAEGSDEMTEFDESQLSEHEKASIRRSKAMLEMPKIPDSELSEDTKAQLSFIKRFLEKEKAEKAKDDVKKKGKK</sequence>
<evidence type="ECO:0000313" key="3">
    <source>
        <dbReference type="Proteomes" id="UP000073492"/>
    </source>
</evidence>
<gene>
    <name evidence="2" type="ORF">AC579_6211</name>
</gene>
<dbReference type="AlphaFoldDB" id="A0A139IC57"/>
<proteinExistence type="predicted"/>
<feature type="region of interest" description="Disordered" evidence="1">
    <location>
        <begin position="47"/>
        <end position="79"/>
    </location>
</feature>
<dbReference type="EMBL" id="LFZO01000156">
    <property type="protein sequence ID" value="KXT12308.1"/>
    <property type="molecule type" value="Genomic_DNA"/>
</dbReference>